<reference evidence="8" key="1">
    <citation type="submission" date="2015-08" db="EMBL/GenBank/DDBJ databases">
        <title>Draft Genome Sequence of a Heterotrophic Facultative Anaerobic Bacterium Ardenticatena maritima Strain 110S.</title>
        <authorList>
            <person name="Kawaichi S."/>
            <person name="Yoshida T."/>
            <person name="Sako Y."/>
            <person name="Nakamura R."/>
        </authorList>
    </citation>
    <scope>NUCLEOTIDE SEQUENCE [LARGE SCALE GENOMIC DNA]</scope>
    <source>
        <strain evidence="8">110S</strain>
    </source>
</reference>
<dbReference type="OrthoDB" id="9808789at2"/>
<protein>
    <recommendedName>
        <fullName evidence="9">Cytochrome c oxidase assembly protein</fullName>
    </recommendedName>
</protein>
<dbReference type="EMBL" id="BBZA01000108">
    <property type="protein sequence ID" value="GAP63057.1"/>
    <property type="molecule type" value="Genomic_DNA"/>
</dbReference>
<keyword evidence="2" id="KW-1003">Cell membrane</keyword>
<gene>
    <name evidence="7" type="ORF">ARMA_1480</name>
</gene>
<evidence type="ECO:0000256" key="3">
    <source>
        <dbReference type="ARBA" id="ARBA00022692"/>
    </source>
</evidence>
<feature type="transmembrane region" description="Helical" evidence="6">
    <location>
        <begin position="160"/>
        <end position="179"/>
    </location>
</feature>
<evidence type="ECO:0000256" key="6">
    <source>
        <dbReference type="SAM" id="Phobius"/>
    </source>
</evidence>
<organism evidence="7 8">
    <name type="scientific">Ardenticatena maritima</name>
    <dbReference type="NCBI Taxonomy" id="872965"/>
    <lineage>
        <taxon>Bacteria</taxon>
        <taxon>Bacillati</taxon>
        <taxon>Chloroflexota</taxon>
        <taxon>Ardenticatenia</taxon>
        <taxon>Ardenticatenales</taxon>
        <taxon>Ardenticatenaceae</taxon>
        <taxon>Ardenticatena</taxon>
    </lineage>
</organism>
<feature type="transmembrane region" description="Helical" evidence="6">
    <location>
        <begin position="20"/>
        <end position="36"/>
    </location>
</feature>
<comment type="subcellular location">
    <subcellularLocation>
        <location evidence="1">Cell membrane</location>
        <topology evidence="1">Multi-pass membrane protein</topology>
    </subcellularLocation>
</comment>
<dbReference type="Pfam" id="PF09678">
    <property type="entry name" value="Caa3_CtaG"/>
    <property type="match status" value="1"/>
</dbReference>
<feature type="transmembrane region" description="Helical" evidence="6">
    <location>
        <begin position="200"/>
        <end position="217"/>
    </location>
</feature>
<dbReference type="FunCoup" id="A0A0M9UCP0">
    <property type="interactions" value="23"/>
</dbReference>
<sequence length="274" mass="31433">MQEISLPWTIWLTDWRFEPVPIAAAIFAVAFYYLAARRLGQRNPHHRLTVGQQAAFWGAVGLTLFTILSPLDTIGELYSFTVHMVQHLLMIIPIPILLLLGVPEWLAAPLFRLRPVDWVMRVLTQPIIATVLFNLVFMGWHIPRLYELSLTNYTAHELEHLMFLTTALFSWWPIMGPRYQLRTPFLKIAYVFVQKLPPTILGAILVFAEAPLYATYANQTARLWGWTPLLDQQIGGVVMWIPAGIVYLIILSVVFFRWIGNEEAEGMEQQGTFA</sequence>
<evidence type="ECO:0000256" key="5">
    <source>
        <dbReference type="ARBA" id="ARBA00023136"/>
    </source>
</evidence>
<keyword evidence="3 6" id="KW-0812">Transmembrane</keyword>
<dbReference type="AlphaFoldDB" id="A0A0M9UCP0"/>
<dbReference type="InParanoid" id="A0A0M9UCP0"/>
<proteinExistence type="predicted"/>
<name>A0A0M9UCP0_9CHLR</name>
<evidence type="ECO:0000313" key="8">
    <source>
        <dbReference type="Proteomes" id="UP000037784"/>
    </source>
</evidence>
<keyword evidence="4 6" id="KW-1133">Transmembrane helix</keyword>
<feature type="transmembrane region" description="Helical" evidence="6">
    <location>
        <begin position="48"/>
        <end position="68"/>
    </location>
</feature>
<keyword evidence="8" id="KW-1185">Reference proteome</keyword>
<evidence type="ECO:0000256" key="1">
    <source>
        <dbReference type="ARBA" id="ARBA00004651"/>
    </source>
</evidence>
<evidence type="ECO:0000256" key="4">
    <source>
        <dbReference type="ARBA" id="ARBA00022989"/>
    </source>
</evidence>
<keyword evidence="5 6" id="KW-0472">Membrane</keyword>
<evidence type="ECO:0000313" key="7">
    <source>
        <dbReference type="EMBL" id="GAP63057.1"/>
    </source>
</evidence>
<comment type="caution">
    <text evidence="7">The sequence shown here is derived from an EMBL/GenBank/DDBJ whole genome shotgun (WGS) entry which is preliminary data.</text>
</comment>
<dbReference type="GO" id="GO:0005886">
    <property type="term" value="C:plasma membrane"/>
    <property type="evidence" value="ECO:0007669"/>
    <property type="project" value="UniProtKB-SubCell"/>
</dbReference>
<dbReference type="RefSeq" id="WP_054492927.1">
    <property type="nucleotide sequence ID" value="NZ_BBZA01000108.1"/>
</dbReference>
<feature type="transmembrane region" description="Helical" evidence="6">
    <location>
        <begin position="118"/>
        <end position="140"/>
    </location>
</feature>
<evidence type="ECO:0000256" key="2">
    <source>
        <dbReference type="ARBA" id="ARBA00022475"/>
    </source>
</evidence>
<dbReference type="Proteomes" id="UP000037784">
    <property type="component" value="Unassembled WGS sequence"/>
</dbReference>
<feature type="transmembrane region" description="Helical" evidence="6">
    <location>
        <begin position="88"/>
        <end position="106"/>
    </location>
</feature>
<dbReference type="InterPro" id="IPR019108">
    <property type="entry name" value="Caa3_assmbl_CtaG-rel"/>
</dbReference>
<feature type="transmembrane region" description="Helical" evidence="6">
    <location>
        <begin position="237"/>
        <end position="259"/>
    </location>
</feature>
<accession>A0A0M9UCP0</accession>
<evidence type="ECO:0008006" key="9">
    <source>
        <dbReference type="Google" id="ProtNLM"/>
    </source>
</evidence>